<accession>A0A1I7AEL2</accession>
<proteinExistence type="predicted"/>
<organism evidence="2 4">
    <name type="scientific">Methanosarcina thermophila</name>
    <dbReference type="NCBI Taxonomy" id="2210"/>
    <lineage>
        <taxon>Archaea</taxon>
        <taxon>Methanobacteriati</taxon>
        <taxon>Methanobacteriota</taxon>
        <taxon>Stenosarchaea group</taxon>
        <taxon>Methanomicrobia</taxon>
        <taxon>Methanosarcinales</taxon>
        <taxon>Methanosarcinaceae</taxon>
        <taxon>Methanosarcina</taxon>
    </lineage>
</organism>
<dbReference type="GO" id="GO:0004601">
    <property type="term" value="F:peroxidase activity"/>
    <property type="evidence" value="ECO:0007669"/>
    <property type="project" value="UniProtKB-KW"/>
</dbReference>
<dbReference type="InterPro" id="IPR007544">
    <property type="entry name" value="ENCAP"/>
</dbReference>
<dbReference type="EMBL" id="FPAO01000008">
    <property type="protein sequence ID" value="SFT73389.1"/>
    <property type="molecule type" value="Genomic_DNA"/>
</dbReference>
<gene>
    <name evidence="1" type="ORF">MESMT1_1972</name>
    <name evidence="2" type="ORF">SAMN02910340_02092</name>
</gene>
<sequence length="309" mass="33714">MTGGNALLTHLKDLFDPTIISVLTAQSVGRQLMPINPELSGQGLGVLTVETLRYVARSGAITNYDIQKDIEDTIDIESLQVRVPVQQDMVRIKYRDWLAYQKKKIPIEADISTDMTAKIAREQDKIIADGWKPQGTNYLIKGMYQVAGNSVIGEDSGSYGNVKSAVVAAISKLKLSGVYSRGYNLSLAPFNYAELMDSENDTGKEETAAILKILNAAAPNGSQPGQIYEVPDLAAGTAMVSPIASQENLRFFDIIELQVPENDLWYDGGRPKGDIMMEQVGALVPRFKHLDPDTLTDPCVCKITSLGTS</sequence>
<dbReference type="Proteomes" id="UP000265557">
    <property type="component" value="Chromosome"/>
</dbReference>
<keyword evidence="2" id="KW-0575">Peroxidase</keyword>
<dbReference type="EMBL" id="AP017646">
    <property type="protein sequence ID" value="BAW29902.1"/>
    <property type="molecule type" value="Genomic_DNA"/>
</dbReference>
<keyword evidence="4" id="KW-1185">Reference proteome</keyword>
<keyword evidence="2" id="KW-0560">Oxidoreductase</keyword>
<evidence type="ECO:0000313" key="1">
    <source>
        <dbReference type="EMBL" id="BAW29902.1"/>
    </source>
</evidence>
<evidence type="ECO:0000313" key="2">
    <source>
        <dbReference type="EMBL" id="SFT73389.1"/>
    </source>
</evidence>
<evidence type="ECO:0000313" key="4">
    <source>
        <dbReference type="Proteomes" id="UP000323733"/>
    </source>
</evidence>
<accession>A0A3G9CUG2</accession>
<name>A0A1I7AEL2_METTE</name>
<dbReference type="Proteomes" id="UP000323733">
    <property type="component" value="Unassembled WGS sequence"/>
</dbReference>
<reference evidence="1 3" key="1">
    <citation type="submission" date="2016-09" db="EMBL/GenBank/DDBJ databases">
        <title>Complete Genome Sequence of Methanosarcina thermophila MT-1.</title>
        <authorList>
            <person name="Kouzuma A."/>
        </authorList>
    </citation>
    <scope>NUCLEOTIDE SEQUENCE [LARGE SCALE GENOMIC DNA]</scope>
    <source>
        <strain evidence="1 3">MT-1</strain>
    </source>
</reference>
<protein>
    <submittedName>
        <fullName evidence="2">Encapsulating protein for peroxidase</fullName>
    </submittedName>
</protein>
<reference evidence="2 4" key="2">
    <citation type="submission" date="2016-10" db="EMBL/GenBank/DDBJ databases">
        <authorList>
            <person name="Varghese N."/>
            <person name="Submissions S."/>
        </authorList>
    </citation>
    <scope>NUCLEOTIDE SEQUENCE [LARGE SCALE GENOMIC DNA]</scope>
    <source>
        <strain evidence="2 4">DSM 11855</strain>
    </source>
</reference>
<evidence type="ECO:0000313" key="3">
    <source>
        <dbReference type="Proteomes" id="UP000265557"/>
    </source>
</evidence>
<dbReference type="RefSeq" id="WP_149761798.1">
    <property type="nucleotide sequence ID" value="NZ_FPAO01000008.1"/>
</dbReference>
<dbReference type="Pfam" id="PF04454">
    <property type="entry name" value="Linocin_M18"/>
    <property type="match status" value="1"/>
</dbReference>
<dbReference type="AlphaFoldDB" id="A0A1I7AEL2"/>
<dbReference type="Gene3D" id="3.30.2400.30">
    <property type="match status" value="1"/>
</dbReference>